<sequence>MDYSKFGNMMERNRIESFKKWPFDDKKACSVKKMAEAGFYWSGNEREPDTVTCFVCNKTLDGWEPTDDPWKEHAKHAPQCNFVKYGRKEADLTVQEFINVFSVAVKARMDKHFNKTLEDFRKCAEKEKEKLLLGK</sequence>
<dbReference type="Pfam" id="PF00653">
    <property type="entry name" value="BIR"/>
    <property type="match status" value="1"/>
</dbReference>
<evidence type="ECO:0000313" key="19">
    <source>
        <dbReference type="Proteomes" id="UP000606786"/>
    </source>
</evidence>
<dbReference type="GO" id="GO:0051301">
    <property type="term" value="P:cell division"/>
    <property type="evidence" value="ECO:0007669"/>
    <property type="project" value="UniProtKB-KW"/>
</dbReference>
<keyword evidence="14" id="KW-0539">Nucleus</keyword>
<dbReference type="InterPro" id="IPR001370">
    <property type="entry name" value="BIR_rpt"/>
</dbReference>
<dbReference type="PANTHER" id="PTHR46771">
    <property type="entry name" value="DETERIN"/>
    <property type="match status" value="1"/>
</dbReference>
<dbReference type="FunFam" id="1.10.1170.10:FF:000009">
    <property type="entry name" value="Baculoviral IAP repeat-containing protein 5"/>
    <property type="match status" value="1"/>
</dbReference>
<evidence type="ECO:0000313" key="17">
    <source>
        <dbReference type="EMBL" id="CAD7014269.1"/>
    </source>
</evidence>
<comment type="similarity">
    <text evidence="4">Belongs to the IAP family.</text>
</comment>
<keyword evidence="5" id="KW-0963">Cytoplasm</keyword>
<dbReference type="PROSITE" id="PS50143">
    <property type="entry name" value="BIR_REPEAT_2"/>
    <property type="match status" value="1"/>
</dbReference>
<evidence type="ECO:0000256" key="14">
    <source>
        <dbReference type="ARBA" id="ARBA00023242"/>
    </source>
</evidence>
<dbReference type="GO" id="GO:0007059">
    <property type="term" value="P:chromosome segregation"/>
    <property type="evidence" value="ECO:0007669"/>
    <property type="project" value="UniProtKB-KW"/>
</dbReference>
<dbReference type="Proteomes" id="UP000606786">
    <property type="component" value="Unassembled WGS sequence"/>
</dbReference>
<evidence type="ECO:0000313" key="18">
    <source>
        <dbReference type="EMBL" id="JAC06446.1"/>
    </source>
</evidence>
<reference evidence="18" key="2">
    <citation type="journal article" date="2014" name="BMC Genomics">
        <title>A genomic perspective to assessing quality of mass-reared SIT flies used in Mediterranean fruit fly (Ceratitis capitata) eradication in California.</title>
        <authorList>
            <person name="Calla B."/>
            <person name="Hall B."/>
            <person name="Hou S."/>
            <person name="Geib S.M."/>
        </authorList>
    </citation>
    <scope>NUCLEOTIDE SEQUENCE</scope>
</reference>
<evidence type="ECO:0000256" key="5">
    <source>
        <dbReference type="ARBA" id="ARBA00022490"/>
    </source>
</evidence>
<dbReference type="GO" id="GO:0000775">
    <property type="term" value="C:chromosome, centromeric region"/>
    <property type="evidence" value="ECO:0007669"/>
    <property type="project" value="UniProtKB-SubCell"/>
</dbReference>
<keyword evidence="8" id="KW-0479">Metal-binding</keyword>
<reference evidence="17" key="3">
    <citation type="submission" date="2020-11" db="EMBL/GenBank/DDBJ databases">
        <authorList>
            <person name="Whitehead M."/>
        </authorList>
    </citation>
    <scope>NUCLEOTIDE SEQUENCE</scope>
    <source>
        <strain evidence="17">EGII</strain>
    </source>
</reference>
<dbReference type="InterPro" id="IPR051190">
    <property type="entry name" value="Baculoviral_IAP"/>
</dbReference>
<dbReference type="SMART" id="SM00238">
    <property type="entry name" value="BIR"/>
    <property type="match status" value="1"/>
</dbReference>
<keyword evidence="19" id="KW-1185">Reference proteome</keyword>
<evidence type="ECO:0000256" key="3">
    <source>
        <dbReference type="ARBA" id="ARBA00004584"/>
    </source>
</evidence>
<keyword evidence="11" id="KW-0862">Zinc</keyword>
<evidence type="ECO:0000256" key="8">
    <source>
        <dbReference type="ARBA" id="ARBA00022723"/>
    </source>
</evidence>
<evidence type="ECO:0000256" key="6">
    <source>
        <dbReference type="ARBA" id="ARBA00022553"/>
    </source>
</evidence>
<dbReference type="GO" id="GO:0005634">
    <property type="term" value="C:nucleus"/>
    <property type="evidence" value="ECO:0007669"/>
    <property type="project" value="UniProtKB-SubCell"/>
</dbReference>
<keyword evidence="9" id="KW-0498">Mitosis</keyword>
<dbReference type="CDD" id="cd00022">
    <property type="entry name" value="BIR"/>
    <property type="match status" value="1"/>
</dbReference>
<dbReference type="OrthoDB" id="2196114at2759"/>
<dbReference type="AlphaFoldDB" id="W8BYK7"/>
<evidence type="ECO:0000256" key="9">
    <source>
        <dbReference type="ARBA" id="ARBA00022776"/>
    </source>
</evidence>
<name>W8BYK7_CERCA</name>
<dbReference type="Gene3D" id="1.10.1170.10">
    <property type="entry name" value="Inhibitor Of Apoptosis Protein (2mihbC-IAP-1), Chain A"/>
    <property type="match status" value="1"/>
</dbReference>
<keyword evidence="16" id="KW-0137">Centromere</keyword>
<keyword evidence="10" id="KW-0159">Chromosome partition</keyword>
<evidence type="ECO:0000256" key="13">
    <source>
        <dbReference type="ARBA" id="ARBA00023212"/>
    </source>
</evidence>
<evidence type="ECO:0000256" key="15">
    <source>
        <dbReference type="ARBA" id="ARBA00023306"/>
    </source>
</evidence>
<dbReference type="MEROPS" id="I32.012"/>
<dbReference type="PANTHER" id="PTHR46771:SF5">
    <property type="entry name" value="DETERIN"/>
    <property type="match status" value="1"/>
</dbReference>
<evidence type="ECO:0000256" key="16">
    <source>
        <dbReference type="ARBA" id="ARBA00023328"/>
    </source>
</evidence>
<comment type="subcellular location">
    <subcellularLocation>
        <location evidence="3">Chromosome</location>
        <location evidence="3">Centromere</location>
    </subcellularLocation>
    <subcellularLocation>
        <location evidence="2">Cytoplasm</location>
        <location evidence="2">Cytoskeleton</location>
        <location evidence="2">Spindle</location>
    </subcellularLocation>
    <subcellularLocation>
        <location evidence="1">Nucleus</location>
    </subcellularLocation>
</comment>
<evidence type="ECO:0000256" key="10">
    <source>
        <dbReference type="ARBA" id="ARBA00022829"/>
    </source>
</evidence>
<gene>
    <name evidence="18" type="primary">BIR52</name>
    <name evidence="17" type="ORF">CCAP1982_LOCUS22272</name>
</gene>
<evidence type="ECO:0000256" key="1">
    <source>
        <dbReference type="ARBA" id="ARBA00004123"/>
    </source>
</evidence>
<dbReference type="EMBL" id="GAMC01000110">
    <property type="protein sequence ID" value="JAC06446.1"/>
    <property type="molecule type" value="mRNA"/>
</dbReference>
<organism evidence="18">
    <name type="scientific">Ceratitis capitata</name>
    <name type="common">Mediterranean fruit fly</name>
    <name type="synonym">Tephritis capitata</name>
    <dbReference type="NCBI Taxonomy" id="7213"/>
    <lineage>
        <taxon>Eukaryota</taxon>
        <taxon>Metazoa</taxon>
        <taxon>Ecdysozoa</taxon>
        <taxon>Arthropoda</taxon>
        <taxon>Hexapoda</taxon>
        <taxon>Insecta</taxon>
        <taxon>Pterygota</taxon>
        <taxon>Neoptera</taxon>
        <taxon>Endopterygota</taxon>
        <taxon>Diptera</taxon>
        <taxon>Brachycera</taxon>
        <taxon>Muscomorpha</taxon>
        <taxon>Tephritoidea</taxon>
        <taxon>Tephritidae</taxon>
        <taxon>Ceratitis</taxon>
        <taxon>Ceratitis</taxon>
    </lineage>
</organism>
<evidence type="ECO:0000256" key="12">
    <source>
        <dbReference type="ARBA" id="ARBA00022843"/>
    </source>
</evidence>
<dbReference type="EMBL" id="CAJHJT010000056">
    <property type="protein sequence ID" value="CAD7014269.1"/>
    <property type="molecule type" value="Genomic_DNA"/>
</dbReference>
<dbReference type="GO" id="GO:0046872">
    <property type="term" value="F:metal ion binding"/>
    <property type="evidence" value="ECO:0007669"/>
    <property type="project" value="UniProtKB-KW"/>
</dbReference>
<evidence type="ECO:0000256" key="11">
    <source>
        <dbReference type="ARBA" id="ARBA00022833"/>
    </source>
</evidence>
<evidence type="ECO:0000256" key="4">
    <source>
        <dbReference type="ARBA" id="ARBA00006672"/>
    </source>
</evidence>
<keyword evidence="6" id="KW-0597">Phosphoprotein</keyword>
<keyword evidence="13" id="KW-0206">Cytoskeleton</keyword>
<proteinExistence type="evidence at transcript level"/>
<protein>
    <submittedName>
        <fullName evidence="17">(Mediterranean fruit fly) hypothetical protein</fullName>
    </submittedName>
    <submittedName>
        <fullName evidence="18">Baculoviral IAP repeat-containing protein 5.2</fullName>
    </submittedName>
</protein>
<keyword evidence="12" id="KW-0832">Ubl conjugation</keyword>
<dbReference type="SUPFAM" id="SSF57924">
    <property type="entry name" value="Inhibitor of apoptosis (IAP) repeat"/>
    <property type="match status" value="1"/>
</dbReference>
<reference evidence="18" key="1">
    <citation type="submission" date="2013-07" db="EMBL/GenBank/DDBJ databases">
        <authorList>
            <person name="Geib S."/>
        </authorList>
    </citation>
    <scope>NUCLEOTIDE SEQUENCE</scope>
</reference>
<keyword evidence="7" id="KW-0132">Cell division</keyword>
<evidence type="ECO:0000256" key="2">
    <source>
        <dbReference type="ARBA" id="ARBA00004186"/>
    </source>
</evidence>
<accession>W8BYK7</accession>
<evidence type="ECO:0000256" key="7">
    <source>
        <dbReference type="ARBA" id="ARBA00022618"/>
    </source>
</evidence>
<dbReference type="GO" id="GO:0005819">
    <property type="term" value="C:spindle"/>
    <property type="evidence" value="ECO:0007669"/>
    <property type="project" value="UniProtKB-SubCell"/>
</dbReference>
<keyword evidence="15" id="KW-0131">Cell cycle</keyword>